<organism evidence="1 2">
    <name type="scientific">Ambrosiozyma monospora</name>
    <name type="common">Yeast</name>
    <name type="synonym">Endomycopsis monosporus</name>
    <dbReference type="NCBI Taxonomy" id="43982"/>
    <lineage>
        <taxon>Eukaryota</taxon>
        <taxon>Fungi</taxon>
        <taxon>Dikarya</taxon>
        <taxon>Ascomycota</taxon>
        <taxon>Saccharomycotina</taxon>
        <taxon>Pichiomycetes</taxon>
        <taxon>Pichiales</taxon>
        <taxon>Pichiaceae</taxon>
        <taxon>Ambrosiozyma</taxon>
    </lineage>
</organism>
<accession>A0ACB5U3M1</accession>
<proteinExistence type="predicted"/>
<gene>
    <name evidence="1" type="ORF">Amon02_001114100</name>
</gene>
<dbReference type="EMBL" id="BSXS01011659">
    <property type="protein sequence ID" value="GMF01009.1"/>
    <property type="molecule type" value="Genomic_DNA"/>
</dbReference>
<sequence length="190" mass="20410">MGEQFPGLENINLEIKKGEFVVITGPIGSGKTSLLSAISGVMQKQRGNIQIDGSILSCGYPWVQNETVRENILFGLPYDKEKYTVVTESCSLGIDFDQLPGGDLTEVGERGVTLSGGQKARINLARAVYAGKDIILLDDVLSAVDAKVGRHIVNNCLLGYLKDKTRVLATHQLSMIGSADKVVFLNGDGI</sequence>
<evidence type="ECO:0000313" key="2">
    <source>
        <dbReference type="Proteomes" id="UP001165064"/>
    </source>
</evidence>
<protein>
    <submittedName>
        <fullName evidence="1">Unnamed protein product</fullName>
    </submittedName>
</protein>
<keyword evidence="2" id="KW-1185">Reference proteome</keyword>
<dbReference type="Proteomes" id="UP001165064">
    <property type="component" value="Unassembled WGS sequence"/>
</dbReference>
<name>A0ACB5U3M1_AMBMO</name>
<evidence type="ECO:0000313" key="1">
    <source>
        <dbReference type="EMBL" id="GMF01009.1"/>
    </source>
</evidence>
<comment type="caution">
    <text evidence="1">The sequence shown here is derived from an EMBL/GenBank/DDBJ whole genome shotgun (WGS) entry which is preliminary data.</text>
</comment>
<reference evidence="1" key="1">
    <citation type="submission" date="2023-04" db="EMBL/GenBank/DDBJ databases">
        <title>Ambrosiozyma monospora NBRC 10751.</title>
        <authorList>
            <person name="Ichikawa N."/>
            <person name="Sato H."/>
            <person name="Tonouchi N."/>
        </authorList>
    </citation>
    <scope>NUCLEOTIDE SEQUENCE</scope>
    <source>
        <strain evidence="1">NBRC 10751</strain>
    </source>
</reference>